<evidence type="ECO:0000256" key="1">
    <source>
        <dbReference type="ARBA" id="ARBA00022723"/>
    </source>
</evidence>
<feature type="domain" description="C3H1-type" evidence="7">
    <location>
        <begin position="208"/>
        <end position="235"/>
    </location>
</feature>
<evidence type="ECO:0000259" key="7">
    <source>
        <dbReference type="PROSITE" id="PS50103"/>
    </source>
</evidence>
<dbReference type="Proteomes" id="UP000195602">
    <property type="component" value="Unassembled WGS sequence"/>
</dbReference>
<dbReference type="KEGG" id="clus:A9F13_29g00132"/>
<keyword evidence="3 5" id="KW-0863">Zinc-finger</keyword>
<dbReference type="GO" id="GO:0008270">
    <property type="term" value="F:zinc ion binding"/>
    <property type="evidence" value="ECO:0007669"/>
    <property type="project" value="UniProtKB-KW"/>
</dbReference>
<dbReference type="Gene3D" id="4.10.1000.10">
    <property type="entry name" value="Zinc finger, CCCH-type"/>
    <property type="match status" value="2"/>
</dbReference>
<dbReference type="Pfam" id="PF00642">
    <property type="entry name" value="zf-CCCH"/>
    <property type="match status" value="2"/>
</dbReference>
<evidence type="ECO:0000256" key="2">
    <source>
        <dbReference type="ARBA" id="ARBA00022737"/>
    </source>
</evidence>
<dbReference type="FunFam" id="4.10.1000.10:FF:000018">
    <property type="entry name" value="Zinc finger protein"/>
    <property type="match status" value="1"/>
</dbReference>
<feature type="domain" description="C3H1-type" evidence="7">
    <location>
        <begin position="170"/>
        <end position="198"/>
    </location>
</feature>
<keyword evidence="1 5" id="KW-0479">Metal-binding</keyword>
<evidence type="ECO:0000256" key="4">
    <source>
        <dbReference type="ARBA" id="ARBA00022833"/>
    </source>
</evidence>
<organism evidence="8 9">
    <name type="scientific">Clavispora lusitaniae</name>
    <name type="common">Candida lusitaniae</name>
    <dbReference type="NCBI Taxonomy" id="36911"/>
    <lineage>
        <taxon>Eukaryota</taxon>
        <taxon>Fungi</taxon>
        <taxon>Dikarya</taxon>
        <taxon>Ascomycota</taxon>
        <taxon>Saccharomycotina</taxon>
        <taxon>Pichiomycetes</taxon>
        <taxon>Metschnikowiaceae</taxon>
        <taxon>Clavispora</taxon>
    </lineage>
</organism>
<dbReference type="SUPFAM" id="SSF90229">
    <property type="entry name" value="CCCH zinc finger"/>
    <property type="match status" value="2"/>
</dbReference>
<dbReference type="InterPro" id="IPR000571">
    <property type="entry name" value="Znf_CCCH"/>
</dbReference>
<evidence type="ECO:0000256" key="3">
    <source>
        <dbReference type="ARBA" id="ARBA00022771"/>
    </source>
</evidence>
<dbReference type="GO" id="GO:0006879">
    <property type="term" value="P:intracellular iron ion homeostasis"/>
    <property type="evidence" value="ECO:0007669"/>
    <property type="project" value="UniProtKB-ARBA"/>
</dbReference>
<dbReference type="EMBL" id="LYUB02000029">
    <property type="protein sequence ID" value="OVF04004.1"/>
    <property type="molecule type" value="Genomic_DNA"/>
</dbReference>
<feature type="zinc finger region" description="C3H1-type" evidence="5">
    <location>
        <begin position="170"/>
        <end position="198"/>
    </location>
</feature>
<dbReference type="GO" id="GO:0010468">
    <property type="term" value="P:regulation of gene expression"/>
    <property type="evidence" value="ECO:0007669"/>
    <property type="project" value="UniProtKB-ARBA"/>
</dbReference>
<dbReference type="PANTHER" id="PTHR12547">
    <property type="entry name" value="CCCH ZINC FINGER/TIS11-RELATED"/>
    <property type="match status" value="1"/>
</dbReference>
<feature type="zinc finger region" description="C3H1-type" evidence="5">
    <location>
        <begin position="208"/>
        <end position="235"/>
    </location>
</feature>
<proteinExistence type="predicted"/>
<dbReference type="InterPro" id="IPR045877">
    <property type="entry name" value="ZFP36-like"/>
</dbReference>
<dbReference type="PROSITE" id="PS50103">
    <property type="entry name" value="ZF_C3H1"/>
    <property type="match status" value="2"/>
</dbReference>
<keyword evidence="2" id="KW-0677">Repeat</keyword>
<dbReference type="FunFam" id="4.10.1000.10:FF:000001">
    <property type="entry name" value="zinc finger CCCH domain-containing protein 15-like"/>
    <property type="match status" value="1"/>
</dbReference>
<feature type="region of interest" description="Disordered" evidence="6">
    <location>
        <begin position="126"/>
        <end position="164"/>
    </location>
</feature>
<comment type="caution">
    <text evidence="8">The sequence shown here is derived from an EMBL/GenBank/DDBJ whole genome shotgun (WGS) entry which is preliminary data.</text>
</comment>
<dbReference type="GO" id="GO:0003729">
    <property type="term" value="F:mRNA binding"/>
    <property type="evidence" value="ECO:0007669"/>
    <property type="project" value="InterPro"/>
</dbReference>
<keyword evidence="4 5" id="KW-0862">Zinc</keyword>
<name>A0AA91SZH5_CLALS</name>
<dbReference type="SMART" id="SM00356">
    <property type="entry name" value="ZnF_C3H1"/>
    <property type="match status" value="2"/>
</dbReference>
<sequence length="235" mass="26126">METLHRQLHFPSFSDVKQPAFNITSYTTTSSPSATASSTFSDSQDDLLPDLWLEEPKKYASGFPTDFGAPKMPEANNYNTTAMLREASLEYAQSLLPHSLLAPLTEENLDYNDSLSGEQFFRAGAHAQKKCSHEPHAEHARPNNTHNAPKARRGSSSSTSSKGKNINTQLYKTELCVSYMKMGGCPYGAKCQFAHGEHDLKSVPRPANYRSKPCSNWAKYGSCRYGKRCCFKHGD</sequence>
<dbReference type="AlphaFoldDB" id="A0AA91SZH5"/>
<reference evidence="8 9" key="1">
    <citation type="submission" date="2017-04" db="EMBL/GenBank/DDBJ databases">
        <title>Draft genome of the yeast Clavispora lusitaniae type strain CBS 6936.</title>
        <authorList>
            <person name="Durrens P."/>
            <person name="Klopp C."/>
            <person name="Biteau N."/>
            <person name="Fitton-Ouhabi V."/>
            <person name="Dementhon K."/>
            <person name="Accoceberry I."/>
            <person name="Sherman D.J."/>
            <person name="Noel T."/>
        </authorList>
    </citation>
    <scope>NUCLEOTIDE SEQUENCE [LARGE SCALE GENOMIC DNA]</scope>
    <source>
        <strain evidence="8 9">CBS 6936</strain>
    </source>
</reference>
<evidence type="ECO:0000256" key="5">
    <source>
        <dbReference type="PROSITE-ProRule" id="PRU00723"/>
    </source>
</evidence>
<protein>
    <submittedName>
        <fullName evidence="8">Zinc finger protein</fullName>
    </submittedName>
</protein>
<evidence type="ECO:0000313" key="8">
    <source>
        <dbReference type="EMBL" id="OVF04004.1"/>
    </source>
</evidence>
<evidence type="ECO:0000256" key="6">
    <source>
        <dbReference type="SAM" id="MobiDB-lite"/>
    </source>
</evidence>
<gene>
    <name evidence="8" type="ORF">A9F13_29g00132</name>
</gene>
<accession>A0AA91SZH5</accession>
<feature type="compositionally biased region" description="Basic and acidic residues" evidence="6">
    <location>
        <begin position="131"/>
        <end position="141"/>
    </location>
</feature>
<dbReference type="PANTHER" id="PTHR12547:SF18">
    <property type="entry name" value="PROTEIN TIS11"/>
    <property type="match status" value="1"/>
</dbReference>
<evidence type="ECO:0000313" key="9">
    <source>
        <dbReference type="Proteomes" id="UP000195602"/>
    </source>
</evidence>
<dbReference type="InterPro" id="IPR036855">
    <property type="entry name" value="Znf_CCCH_sf"/>
</dbReference>